<evidence type="ECO:0000256" key="1">
    <source>
        <dbReference type="SAM" id="SignalP"/>
    </source>
</evidence>
<dbReference type="OrthoDB" id="9787778at2"/>
<feature type="signal peptide" evidence="1">
    <location>
        <begin position="1"/>
        <end position="25"/>
    </location>
</feature>
<dbReference type="Gene3D" id="1.10.150.320">
    <property type="entry name" value="Photosystem II 12 kDa extrinsic protein"/>
    <property type="match status" value="1"/>
</dbReference>
<feature type="chain" id="PRO_5022760802" evidence="1">
    <location>
        <begin position="26"/>
        <end position="106"/>
    </location>
</feature>
<proteinExistence type="predicted"/>
<evidence type="ECO:0000313" key="3">
    <source>
        <dbReference type="Proteomes" id="UP000321820"/>
    </source>
</evidence>
<keyword evidence="1" id="KW-0732">Signal</keyword>
<dbReference type="Proteomes" id="UP000321820">
    <property type="component" value="Chromosome"/>
</dbReference>
<reference evidence="2 3" key="1">
    <citation type="submission" date="2019-08" db="EMBL/GenBank/DDBJ databases">
        <title>Complete genome sequence of Terriglobus albidus strain ORNL.</title>
        <authorList>
            <person name="Podar M."/>
        </authorList>
    </citation>
    <scope>NUCLEOTIDE SEQUENCE [LARGE SCALE GENOMIC DNA]</scope>
    <source>
        <strain evidence="2 3">ORNL</strain>
    </source>
</reference>
<evidence type="ECO:0000313" key="2">
    <source>
        <dbReference type="EMBL" id="QEE30929.1"/>
    </source>
</evidence>
<keyword evidence="3" id="KW-1185">Reference proteome</keyword>
<sequence length="106" mass="11519">MISPRKLLPYLLALGLSAFVCLTDAALPPVQAQQIDVDGTETVPAKLDINTATPEQLKSLGLGENYVRRVIAGRPYTAKNQLVSRGVLPQDAYEPIKERLVAHHSS</sequence>
<dbReference type="EMBL" id="CP042806">
    <property type="protein sequence ID" value="QEE30929.1"/>
    <property type="molecule type" value="Genomic_DNA"/>
</dbReference>
<dbReference type="KEGG" id="talb:FTW19_24765"/>
<dbReference type="AlphaFoldDB" id="A0A5B9EGI6"/>
<dbReference type="SUPFAM" id="SSF81585">
    <property type="entry name" value="PsbU/PolX domain-like"/>
    <property type="match status" value="1"/>
</dbReference>
<gene>
    <name evidence="2" type="ORF">FTW19_24765</name>
</gene>
<dbReference type="RefSeq" id="WP_147650224.1">
    <property type="nucleotide sequence ID" value="NZ_CP042806.1"/>
</dbReference>
<protein>
    <submittedName>
        <fullName evidence="2">Helix-hairpin-helix domain-containing protein</fullName>
    </submittedName>
</protein>
<organism evidence="2 3">
    <name type="scientific">Terriglobus albidus</name>
    <dbReference type="NCBI Taxonomy" id="1592106"/>
    <lineage>
        <taxon>Bacteria</taxon>
        <taxon>Pseudomonadati</taxon>
        <taxon>Acidobacteriota</taxon>
        <taxon>Terriglobia</taxon>
        <taxon>Terriglobales</taxon>
        <taxon>Acidobacteriaceae</taxon>
        <taxon>Terriglobus</taxon>
    </lineage>
</organism>
<accession>A0A5B9EGI6</accession>
<name>A0A5B9EGI6_9BACT</name>